<dbReference type="PANTHER" id="PTHR12011">
    <property type="entry name" value="ADHESION G-PROTEIN COUPLED RECEPTOR"/>
    <property type="match status" value="1"/>
</dbReference>
<evidence type="ECO:0000313" key="15">
    <source>
        <dbReference type="EMBL" id="VDM11354.1"/>
    </source>
</evidence>
<gene>
    <name evidence="15" type="ORF">WBA_LOCUS4740</name>
</gene>
<dbReference type="Pfam" id="PF00002">
    <property type="entry name" value="7tm_2"/>
    <property type="match status" value="1"/>
</dbReference>
<dbReference type="InterPro" id="IPR057244">
    <property type="entry name" value="GAIN_B"/>
</dbReference>
<dbReference type="PANTHER" id="PTHR12011:SF347">
    <property type="entry name" value="FI21270P1-RELATED"/>
    <property type="match status" value="1"/>
</dbReference>
<dbReference type="InterPro" id="IPR046338">
    <property type="entry name" value="GAIN_dom_sf"/>
</dbReference>
<evidence type="ECO:0000259" key="13">
    <source>
        <dbReference type="PROSITE" id="PS50227"/>
    </source>
</evidence>
<keyword evidence="2" id="KW-1003">Cell membrane</keyword>
<evidence type="ECO:0000256" key="3">
    <source>
        <dbReference type="ARBA" id="ARBA00022692"/>
    </source>
</evidence>
<dbReference type="PROSITE" id="PS50227">
    <property type="entry name" value="G_PROTEIN_RECEP_F2_3"/>
    <property type="match status" value="1"/>
</dbReference>
<feature type="transmembrane region" description="Helical" evidence="11">
    <location>
        <begin position="377"/>
        <end position="401"/>
    </location>
</feature>
<keyword evidence="8" id="KW-1015">Disulfide bond</keyword>
<organism evidence="15 16">
    <name type="scientific">Wuchereria bancrofti</name>
    <dbReference type="NCBI Taxonomy" id="6293"/>
    <lineage>
        <taxon>Eukaryota</taxon>
        <taxon>Metazoa</taxon>
        <taxon>Ecdysozoa</taxon>
        <taxon>Nematoda</taxon>
        <taxon>Chromadorea</taxon>
        <taxon>Rhabditida</taxon>
        <taxon>Spirurina</taxon>
        <taxon>Spiruromorpha</taxon>
        <taxon>Filarioidea</taxon>
        <taxon>Onchocercidae</taxon>
        <taxon>Wuchereria</taxon>
    </lineage>
</organism>
<accession>A0A3P7E588</accession>
<evidence type="ECO:0000259" key="12">
    <source>
        <dbReference type="PROSITE" id="PS50221"/>
    </source>
</evidence>
<dbReference type="Proteomes" id="UP000270924">
    <property type="component" value="Unassembled WGS sequence"/>
</dbReference>
<dbReference type="GO" id="GO:0004930">
    <property type="term" value="F:G protein-coupled receptor activity"/>
    <property type="evidence" value="ECO:0007669"/>
    <property type="project" value="UniProtKB-KW"/>
</dbReference>
<evidence type="ECO:0000256" key="5">
    <source>
        <dbReference type="ARBA" id="ARBA00022989"/>
    </source>
</evidence>
<feature type="transmembrane region" description="Helical" evidence="11">
    <location>
        <begin position="413"/>
        <end position="433"/>
    </location>
</feature>
<dbReference type="Gene3D" id="4.10.1240.10">
    <property type="entry name" value="GPCR, family 2, extracellular hormone receptor domain"/>
    <property type="match status" value="1"/>
</dbReference>
<evidence type="ECO:0000256" key="9">
    <source>
        <dbReference type="ARBA" id="ARBA00023170"/>
    </source>
</evidence>
<keyword evidence="5 11" id="KW-1133">Transmembrane helix</keyword>
<evidence type="ECO:0000256" key="6">
    <source>
        <dbReference type="ARBA" id="ARBA00023040"/>
    </source>
</evidence>
<keyword evidence="10" id="KW-0807">Transducer</keyword>
<evidence type="ECO:0000256" key="8">
    <source>
        <dbReference type="ARBA" id="ARBA00023157"/>
    </source>
</evidence>
<keyword evidence="7 11" id="KW-0472">Membrane</keyword>
<keyword evidence="4" id="KW-0732">Signal</keyword>
<evidence type="ECO:0000256" key="11">
    <source>
        <dbReference type="SAM" id="Phobius"/>
    </source>
</evidence>
<keyword evidence="9" id="KW-0675">Receptor</keyword>
<dbReference type="EMBL" id="UYWW01002078">
    <property type="protein sequence ID" value="VDM11354.1"/>
    <property type="molecule type" value="Genomic_DNA"/>
</dbReference>
<evidence type="ECO:0000256" key="7">
    <source>
        <dbReference type="ARBA" id="ARBA00023136"/>
    </source>
</evidence>
<dbReference type="PROSITE" id="PS50221">
    <property type="entry name" value="GAIN_B"/>
    <property type="match status" value="1"/>
</dbReference>
<dbReference type="InterPro" id="IPR001879">
    <property type="entry name" value="GPCR_2_extracellular_dom"/>
</dbReference>
<evidence type="ECO:0000256" key="10">
    <source>
        <dbReference type="ARBA" id="ARBA00023224"/>
    </source>
</evidence>
<dbReference type="InterPro" id="IPR000203">
    <property type="entry name" value="GPS"/>
</dbReference>
<dbReference type="Gene3D" id="1.20.1070.10">
    <property type="entry name" value="Rhodopsin 7-helix transmembrane proteins"/>
    <property type="match status" value="1"/>
</dbReference>
<dbReference type="InterPro" id="IPR017981">
    <property type="entry name" value="GPCR_2-like_7TM"/>
</dbReference>
<feature type="domain" description="G-protein coupled receptors family 2 profile 2" evidence="14">
    <location>
        <begin position="379"/>
        <end position="529"/>
    </location>
</feature>
<dbReference type="InParanoid" id="A0A3P7E588"/>
<dbReference type="PROSITE" id="PS50261">
    <property type="entry name" value="G_PROTEIN_RECEP_F2_4"/>
    <property type="match status" value="1"/>
</dbReference>
<dbReference type="FunCoup" id="A0A3P7E588">
    <property type="interactions" value="1273"/>
</dbReference>
<evidence type="ECO:0000313" key="16">
    <source>
        <dbReference type="Proteomes" id="UP000270924"/>
    </source>
</evidence>
<feature type="transmembrane region" description="Helical" evidence="11">
    <location>
        <begin position="440"/>
        <end position="462"/>
    </location>
</feature>
<dbReference type="GO" id="GO:0007166">
    <property type="term" value="P:cell surface receptor signaling pathway"/>
    <property type="evidence" value="ECO:0007669"/>
    <property type="project" value="InterPro"/>
</dbReference>
<dbReference type="SMART" id="SM00303">
    <property type="entry name" value="GPS"/>
    <property type="match status" value="1"/>
</dbReference>
<dbReference type="InterPro" id="IPR000832">
    <property type="entry name" value="GPCR_2_secretin-like"/>
</dbReference>
<feature type="non-terminal residue" evidence="15">
    <location>
        <position position="529"/>
    </location>
</feature>
<keyword evidence="3 11" id="KW-0812">Transmembrane</keyword>
<evidence type="ECO:0000256" key="2">
    <source>
        <dbReference type="ARBA" id="ARBA00022475"/>
    </source>
</evidence>
<dbReference type="InterPro" id="IPR032471">
    <property type="entry name" value="AGRL2-4_GAIN_subdom_A"/>
</dbReference>
<sequence length="529" mass="59701">MKIKTTISTSMATTFNTAATINQTLLITDLTKSSLSTEFTTVKLLDEDDKQLFCDMITERDIDWPQTEFGMMARVSCPIGSTGYAEWTCGSNGRWESDGPDLSRCISTWSKALLMDAEEADGSLDRLEFLHEIQQRTRRESLIGGDLIALSRAVKLLIPITLYDNDADKFVELVVESVNNMAKESQILAWNDLKGVKRRMIADQLMDVIDQVSMTISPLITPDTPRIIMKPNTDVEVEISAVRIHDYVAFPSTSLYRTTDDTVNIPREALTLRDNAIEEAKIIYAAYSSMSQHLQPGPRLGADGTMVPQQIASKINRVNLSMPQCVWWNHTHLQWSSYGCVVSSHNATHTVCHCNHLTYFAVLMDIHYQKLPIGHNIALTFLTYAGCTISIICLLLSLLAFQCFGTSGGDRIFIHKNLCFSLLIAEAIFLGGIWQTKNSLCCSIIAGLLHYFFLAAFSWMLLEGFELYYMLVEVFQSKDSKRSYILLFGYGFPLSVIAVSIWFDRFSYGTERYCWLRSDNYFILAFIGP</sequence>
<dbReference type="OMA" id="FINFQMN"/>
<keyword evidence="16" id="KW-1185">Reference proteome</keyword>
<proteinExistence type="predicted"/>
<dbReference type="InterPro" id="IPR036445">
    <property type="entry name" value="GPCR_2_extracell_dom_sf"/>
</dbReference>
<dbReference type="SMART" id="SM00008">
    <property type="entry name" value="HormR"/>
    <property type="match status" value="1"/>
</dbReference>
<evidence type="ECO:0000256" key="4">
    <source>
        <dbReference type="ARBA" id="ARBA00022729"/>
    </source>
</evidence>
<name>A0A3P7E588_WUCBA</name>
<feature type="transmembrane region" description="Helical" evidence="11">
    <location>
        <begin position="482"/>
        <end position="503"/>
    </location>
</feature>
<comment type="subcellular location">
    <subcellularLocation>
        <location evidence="1">Cell membrane</location>
        <topology evidence="1">Multi-pass membrane protein</topology>
    </subcellularLocation>
</comment>
<dbReference type="GO" id="GO:0005886">
    <property type="term" value="C:plasma membrane"/>
    <property type="evidence" value="ECO:0007669"/>
    <property type="project" value="UniProtKB-SubCell"/>
</dbReference>
<protein>
    <submittedName>
        <fullName evidence="15">Uncharacterized protein</fullName>
    </submittedName>
</protein>
<dbReference type="SUPFAM" id="SSF111418">
    <property type="entry name" value="Hormone receptor domain"/>
    <property type="match status" value="1"/>
</dbReference>
<feature type="domain" description="G-protein coupled receptors family 2 profile 1" evidence="13">
    <location>
        <begin position="30"/>
        <end position="109"/>
    </location>
</feature>
<feature type="domain" description="GAIN-B" evidence="12">
    <location>
        <begin position="240"/>
        <end position="370"/>
    </location>
</feature>
<dbReference type="Pfam" id="PF02793">
    <property type="entry name" value="HRM"/>
    <property type="match status" value="1"/>
</dbReference>
<dbReference type="Pfam" id="PF16489">
    <property type="entry name" value="GAIN"/>
    <property type="match status" value="1"/>
</dbReference>
<reference evidence="15 16" key="1">
    <citation type="submission" date="2018-11" db="EMBL/GenBank/DDBJ databases">
        <authorList>
            <consortium name="Pathogen Informatics"/>
        </authorList>
    </citation>
    <scope>NUCLEOTIDE SEQUENCE [LARGE SCALE GENOMIC DNA]</scope>
</reference>
<dbReference type="OrthoDB" id="1100386at2759"/>
<dbReference type="Gene3D" id="2.60.220.50">
    <property type="match status" value="1"/>
</dbReference>
<evidence type="ECO:0000259" key="14">
    <source>
        <dbReference type="PROSITE" id="PS50261"/>
    </source>
</evidence>
<dbReference type="AlphaFoldDB" id="A0A3P7E588"/>
<evidence type="ECO:0000256" key="1">
    <source>
        <dbReference type="ARBA" id="ARBA00004651"/>
    </source>
</evidence>
<keyword evidence="6" id="KW-0297">G-protein coupled receptor</keyword>
<dbReference type="Pfam" id="PF01825">
    <property type="entry name" value="GPS"/>
    <property type="match status" value="1"/>
</dbReference>